<dbReference type="KEGG" id="ccho:CCHOA_06970"/>
<evidence type="ECO:0000313" key="2">
    <source>
        <dbReference type="Proteomes" id="UP000269019"/>
    </source>
</evidence>
<accession>A0A3G6J732</accession>
<reference evidence="1 2" key="1">
    <citation type="submission" date="2018-11" db="EMBL/GenBank/DDBJ databases">
        <authorList>
            <person name="Kleinhagauer T."/>
            <person name="Glaeser S.P."/>
            <person name="Spergser J."/>
            <person name="Ruckert C."/>
            <person name="Kaempfer P."/>
            <person name="Busse H.-J."/>
        </authorList>
    </citation>
    <scope>NUCLEOTIDE SEQUENCE [LARGE SCALE GENOMIC DNA]</scope>
    <source>
        <strain evidence="1 2">200CH</strain>
    </source>
</reference>
<proteinExistence type="predicted"/>
<organism evidence="1 2">
    <name type="scientific">Corynebacterium choanae</name>
    <dbReference type="NCBI Taxonomy" id="1862358"/>
    <lineage>
        <taxon>Bacteria</taxon>
        <taxon>Bacillati</taxon>
        <taxon>Actinomycetota</taxon>
        <taxon>Actinomycetes</taxon>
        <taxon>Mycobacteriales</taxon>
        <taxon>Corynebacteriaceae</taxon>
        <taxon>Corynebacterium</taxon>
    </lineage>
</organism>
<dbReference type="AlphaFoldDB" id="A0A3G6J732"/>
<evidence type="ECO:0008006" key="3">
    <source>
        <dbReference type="Google" id="ProtNLM"/>
    </source>
</evidence>
<protein>
    <recommendedName>
        <fullName evidence="3">DUF3046 domain-containing protein</fullName>
    </recommendedName>
</protein>
<gene>
    <name evidence="1" type="ORF">CCHOA_06970</name>
</gene>
<keyword evidence="2" id="KW-1185">Reference proteome</keyword>
<dbReference type="InterPro" id="IPR021408">
    <property type="entry name" value="DUF3046"/>
</dbReference>
<name>A0A3G6J732_9CORY</name>
<dbReference type="Pfam" id="PF11248">
    <property type="entry name" value="DUF3046"/>
    <property type="match status" value="1"/>
</dbReference>
<dbReference type="EMBL" id="CP033896">
    <property type="protein sequence ID" value="AZA13786.1"/>
    <property type="molecule type" value="Genomic_DNA"/>
</dbReference>
<sequence>MQETEFARLIEAEFGPYQGPFIVNNHVVREFGRTPKELLEQGEDLRQVWWALCDDFDIPEDRRLGPDE</sequence>
<dbReference type="RefSeq" id="WP_123928334.1">
    <property type="nucleotide sequence ID" value="NZ_CP033896.1"/>
</dbReference>
<dbReference type="Proteomes" id="UP000269019">
    <property type="component" value="Chromosome"/>
</dbReference>
<evidence type="ECO:0000313" key="1">
    <source>
        <dbReference type="EMBL" id="AZA13786.1"/>
    </source>
</evidence>
<dbReference type="OrthoDB" id="3215033at2"/>